<evidence type="ECO:0000256" key="6">
    <source>
        <dbReference type="PROSITE-ProRule" id="PRU00050"/>
    </source>
</evidence>
<feature type="domain" description="PAS" evidence="10">
    <location>
        <begin position="864"/>
        <end position="934"/>
    </location>
</feature>
<dbReference type="Pfam" id="PF01739">
    <property type="entry name" value="CheR"/>
    <property type="match status" value="1"/>
</dbReference>
<keyword evidence="15" id="KW-1185">Reference proteome</keyword>
<dbReference type="EC" id="2.1.1.80" evidence="2"/>
<dbReference type="GO" id="GO:0008983">
    <property type="term" value="F:protein-glutamate O-methyltransferase activity"/>
    <property type="evidence" value="ECO:0007669"/>
    <property type="project" value="UniProtKB-EC"/>
</dbReference>
<feature type="region of interest" description="Disordered" evidence="8">
    <location>
        <begin position="1"/>
        <end position="20"/>
    </location>
</feature>
<dbReference type="InterPro" id="IPR050903">
    <property type="entry name" value="Bact_Chemotaxis_MeTrfase"/>
</dbReference>
<dbReference type="SMART" id="SM00387">
    <property type="entry name" value="HATPase_c"/>
    <property type="match status" value="1"/>
</dbReference>
<dbReference type="PANTHER" id="PTHR24422:SF27">
    <property type="entry name" value="PROTEIN-GLUTAMATE O-METHYLTRANSFERASE"/>
    <property type="match status" value="1"/>
</dbReference>
<dbReference type="InterPro" id="IPR000700">
    <property type="entry name" value="PAS-assoc_C"/>
</dbReference>
<dbReference type="InterPro" id="IPR036804">
    <property type="entry name" value="CheR_N_sf"/>
</dbReference>
<feature type="active site" evidence="6">
    <location>
        <position position="68"/>
    </location>
</feature>
<feature type="domain" description="CheR-type methyltransferase" evidence="13">
    <location>
        <begin position="245"/>
        <end position="499"/>
    </location>
</feature>
<dbReference type="STRING" id="442341.SAMN04487959_10186"/>
<feature type="active site" evidence="6">
    <location>
        <position position="41"/>
    </location>
</feature>
<reference evidence="14 15" key="1">
    <citation type="submission" date="2016-10" db="EMBL/GenBank/DDBJ databases">
        <authorList>
            <person name="de Groot N.N."/>
        </authorList>
    </citation>
    <scope>NUCLEOTIDE SEQUENCE [LARGE SCALE GENOMIC DNA]</scope>
    <source>
        <strain evidence="14 15">CGMCC 1.6848</strain>
    </source>
</reference>
<dbReference type="InterPro" id="IPR035965">
    <property type="entry name" value="PAS-like_dom_sf"/>
</dbReference>
<dbReference type="InterPro" id="IPR035909">
    <property type="entry name" value="CheB_C"/>
</dbReference>
<evidence type="ECO:0000256" key="5">
    <source>
        <dbReference type="ARBA" id="ARBA00022691"/>
    </source>
</evidence>
<dbReference type="FunFam" id="3.30.450.20:FF:000099">
    <property type="entry name" value="Sensory box sensor histidine kinase"/>
    <property type="match status" value="1"/>
</dbReference>
<keyword evidence="7" id="KW-0175">Coiled coil</keyword>
<evidence type="ECO:0000259" key="10">
    <source>
        <dbReference type="PROSITE" id="PS50112"/>
    </source>
</evidence>
<dbReference type="PROSITE" id="PS50123">
    <property type="entry name" value="CHER"/>
    <property type="match status" value="1"/>
</dbReference>
<dbReference type="Gene3D" id="3.40.50.150">
    <property type="entry name" value="Vaccinia Virus protein VP39"/>
    <property type="match status" value="1"/>
</dbReference>
<dbReference type="PROSITE" id="PS50112">
    <property type="entry name" value="PAS"/>
    <property type="match status" value="1"/>
</dbReference>
<feature type="active site" evidence="6">
    <location>
        <position position="160"/>
    </location>
</feature>
<dbReference type="SUPFAM" id="SSF55874">
    <property type="entry name" value="ATPase domain of HSP90 chaperone/DNA topoisomerase II/histidine kinase"/>
    <property type="match status" value="1"/>
</dbReference>
<feature type="coiled-coil region" evidence="7">
    <location>
        <begin position="663"/>
        <end position="739"/>
    </location>
</feature>
<dbReference type="CDD" id="cd16434">
    <property type="entry name" value="CheB-CheR_fusion"/>
    <property type="match status" value="1"/>
</dbReference>
<evidence type="ECO:0000256" key="4">
    <source>
        <dbReference type="ARBA" id="ARBA00022679"/>
    </source>
</evidence>
<dbReference type="InterPro" id="IPR000673">
    <property type="entry name" value="Sig_transdc_resp-reg_Me-estase"/>
</dbReference>
<dbReference type="AlphaFoldDB" id="A0A1I2XVP3"/>
<evidence type="ECO:0000259" key="13">
    <source>
        <dbReference type="PROSITE" id="PS50123"/>
    </source>
</evidence>
<dbReference type="SUPFAM" id="SSF47757">
    <property type="entry name" value="Chemotaxis receptor methyltransferase CheR, N-terminal domain"/>
    <property type="match status" value="1"/>
</dbReference>
<dbReference type="InterPro" id="IPR011712">
    <property type="entry name" value="Sig_transdc_His_kin_sub3_dim/P"/>
</dbReference>
<dbReference type="GO" id="GO:0032259">
    <property type="term" value="P:methylation"/>
    <property type="evidence" value="ECO:0007669"/>
    <property type="project" value="UniProtKB-KW"/>
</dbReference>
<keyword evidence="3" id="KW-0489">Methyltransferase</keyword>
<dbReference type="PROSITE" id="PS50109">
    <property type="entry name" value="HIS_KIN"/>
    <property type="match status" value="1"/>
</dbReference>
<dbReference type="SUPFAM" id="SSF52738">
    <property type="entry name" value="Methylesterase CheB, C-terminal domain"/>
    <property type="match status" value="1"/>
</dbReference>
<dbReference type="SMART" id="SM00138">
    <property type="entry name" value="MeTrc"/>
    <property type="match status" value="1"/>
</dbReference>
<dbReference type="Gene3D" id="3.40.50.180">
    <property type="entry name" value="Methylesterase CheB, C-terminal domain"/>
    <property type="match status" value="1"/>
</dbReference>
<sequence>MKDDNPTSARPTGKSQGESRVVQIGTNHGEKPTTVVGIGASAGGLAALKRFFERVPAHSGLSFVVVMHLSPEYKSHLADLLQPSTSMPVQQVTDTVPLLADHVYVIPPGRNLNTIDTHLRLTELEEKRRDRAPIDHFLRTLAETHDGDSIGVILTGTGSDGTLGIKEIKGRGGLTIVQDPNEAEFDGMPQSAISTRIIDKVLPIDEIPGEILRYAHTRPRIQVPQDGEELDEVQRHALQKIFVQIRARTGRDFSRYKRSTVMRRIQRRMQLHHVEELSHYLDLLRENPEETRALSDEFLITVTNFFRDNEAFDTLESDVLPQIFQGKGPEDQVRVWSVGCATGEEAYSLAILLLEAAANHDAPPQLQVFASDLHEHSLQTAREGLYTGDIEIDISEGRLRRYFTQESGGYRIRKEVREIVVFAPHNLLGDPPFSKLDLITCRNVMIYLQRDIQQDVIEVFHYALKPDGHLLLGTSETADRSDLFYTENKQFCLYRKRNVPTHALHLPVFPRPQSHQRPPPDSNQAPVQVQRSYGELHQKMVERYAPPSILINPEHKVVHFSEHAGRFLVHPGGEPTSQVFKLVREELRLELRAAIVAVDRDTLPVRSKPIPLMLEGEWRHVIMHVRPAERQEDQGLILILFEERKETVREGGPPAEDNIEHSSRELEAELDLNKQRLQSVVEEYETSQEEMKAANEELQSANEELRSTMEELETSKEELQSMNEELATVNQENRHKVEELSRLSNDLQNLLSATDIATIFLDRELRIQRFTPQVGSLFNIRVADRGRPLSDLTHRLGYASLTNDAQHVLHELAPLSREIQDDLGRWYLTRIRPYRSSDDYISGVVITFIDITDRKRFEEDLRASEERFRVLVDTSAQIIWTTEADGSVSEDSPSWRVYTGQTHEQFKGWGWLQAVKADDRQRAQAKWQKSVKAGKPLHIEFRLFHAPSGQYRWTEVRASPLRNPDRMIRGWVGMNIDINEQKLAEQKLKNLNETLETRINERTQEVRDLASKLTMAEQEERRRVSQVLHDDLQQLLYGLQMKMRLVQEQLGASGPEKSKETLASTLAWIGEAIETTRQLTVDLSPPILKQEGLAEALEWLQRQMKQLHDLDVELQTRTPPYTPDEDLRVLLFQVVRELLFNAKKHAGVNRVRVELDHSEDYICIRVSDSGHGFDLAAMEAKQHEQPGFGLISIRERLGLLGGSMKIDSTPGDGTSILVKVPARKA</sequence>
<keyword evidence="4" id="KW-0808">Transferase</keyword>
<dbReference type="SUPFAM" id="SSF55785">
    <property type="entry name" value="PYP-like sensor domain (PAS domain)"/>
    <property type="match status" value="2"/>
</dbReference>
<dbReference type="Gene3D" id="3.30.450.20">
    <property type="entry name" value="PAS domain"/>
    <property type="match status" value="2"/>
</dbReference>
<dbReference type="GO" id="GO:0005737">
    <property type="term" value="C:cytoplasm"/>
    <property type="evidence" value="ECO:0007669"/>
    <property type="project" value="InterPro"/>
</dbReference>
<evidence type="ECO:0000259" key="12">
    <source>
        <dbReference type="PROSITE" id="PS50122"/>
    </source>
</evidence>
<organism evidence="14 15">
    <name type="scientific">Modicisalibacter xianhensis</name>
    <dbReference type="NCBI Taxonomy" id="442341"/>
    <lineage>
        <taxon>Bacteria</taxon>
        <taxon>Pseudomonadati</taxon>
        <taxon>Pseudomonadota</taxon>
        <taxon>Gammaproteobacteria</taxon>
        <taxon>Oceanospirillales</taxon>
        <taxon>Halomonadaceae</taxon>
        <taxon>Modicisalibacter</taxon>
    </lineage>
</organism>
<evidence type="ECO:0000256" key="1">
    <source>
        <dbReference type="ARBA" id="ARBA00001541"/>
    </source>
</evidence>
<dbReference type="Gene3D" id="1.10.155.10">
    <property type="entry name" value="Chemotaxis receptor methyltransferase CheR, N-terminal domain"/>
    <property type="match status" value="1"/>
</dbReference>
<dbReference type="CDD" id="cd00130">
    <property type="entry name" value="PAS"/>
    <property type="match status" value="1"/>
</dbReference>
<dbReference type="EMBL" id="FOPY01000001">
    <property type="protein sequence ID" value="SFH17432.1"/>
    <property type="molecule type" value="Genomic_DNA"/>
</dbReference>
<dbReference type="RefSeq" id="WP_092842672.1">
    <property type="nucleotide sequence ID" value="NZ_FOPY01000001.1"/>
</dbReference>
<evidence type="ECO:0000256" key="7">
    <source>
        <dbReference type="SAM" id="Coils"/>
    </source>
</evidence>
<keyword evidence="5" id="KW-0949">S-adenosyl-L-methionine</keyword>
<accession>A0A1I2XVP3</accession>
<dbReference type="Pfam" id="PF13596">
    <property type="entry name" value="PAS_10"/>
    <property type="match status" value="1"/>
</dbReference>
<dbReference type="Pfam" id="PF01339">
    <property type="entry name" value="CheB_methylest"/>
    <property type="match status" value="1"/>
</dbReference>
<dbReference type="Pfam" id="PF07730">
    <property type="entry name" value="HisKA_3"/>
    <property type="match status" value="1"/>
</dbReference>
<dbReference type="NCBIfam" id="TIGR00229">
    <property type="entry name" value="sensory_box"/>
    <property type="match status" value="1"/>
</dbReference>
<dbReference type="Pfam" id="PF08447">
    <property type="entry name" value="PAS_3"/>
    <property type="match status" value="1"/>
</dbReference>
<evidence type="ECO:0000259" key="11">
    <source>
        <dbReference type="PROSITE" id="PS50113"/>
    </source>
</evidence>
<evidence type="ECO:0000256" key="3">
    <source>
        <dbReference type="ARBA" id="ARBA00022603"/>
    </source>
</evidence>
<dbReference type="SUPFAM" id="SSF53335">
    <property type="entry name" value="S-adenosyl-L-methionine-dependent methyltransferases"/>
    <property type="match status" value="1"/>
</dbReference>
<dbReference type="InterPro" id="IPR005467">
    <property type="entry name" value="His_kinase_dom"/>
</dbReference>
<dbReference type="GO" id="GO:0000156">
    <property type="term" value="F:phosphorelay response regulator activity"/>
    <property type="evidence" value="ECO:0007669"/>
    <property type="project" value="InterPro"/>
</dbReference>
<evidence type="ECO:0000256" key="8">
    <source>
        <dbReference type="SAM" id="MobiDB-lite"/>
    </source>
</evidence>
<dbReference type="InterPro" id="IPR036890">
    <property type="entry name" value="HATPase_C_sf"/>
</dbReference>
<dbReference type="InterPro" id="IPR000780">
    <property type="entry name" value="CheR_MeTrfase"/>
</dbReference>
<dbReference type="PROSITE" id="PS50122">
    <property type="entry name" value="CHEB"/>
    <property type="match status" value="1"/>
</dbReference>
<name>A0A1I2XVP3_9GAMM</name>
<dbReference type="Pfam" id="PF02518">
    <property type="entry name" value="HATPase_c"/>
    <property type="match status" value="1"/>
</dbReference>
<dbReference type="GO" id="GO:0046983">
    <property type="term" value="F:protein dimerization activity"/>
    <property type="evidence" value="ECO:0007669"/>
    <property type="project" value="InterPro"/>
</dbReference>
<evidence type="ECO:0000259" key="9">
    <source>
        <dbReference type="PROSITE" id="PS50109"/>
    </source>
</evidence>
<dbReference type="SMART" id="SM00091">
    <property type="entry name" value="PAS"/>
    <property type="match status" value="3"/>
</dbReference>
<dbReference type="Pfam" id="PF03705">
    <property type="entry name" value="CheR_N"/>
    <property type="match status" value="1"/>
</dbReference>
<dbReference type="InterPro" id="IPR022642">
    <property type="entry name" value="CheR_C"/>
</dbReference>
<evidence type="ECO:0000313" key="15">
    <source>
        <dbReference type="Proteomes" id="UP000199040"/>
    </source>
</evidence>
<evidence type="ECO:0000256" key="2">
    <source>
        <dbReference type="ARBA" id="ARBA00012534"/>
    </source>
</evidence>
<feature type="coiled-coil region" evidence="7">
    <location>
        <begin position="978"/>
        <end position="1019"/>
    </location>
</feature>
<feature type="domain" description="PAC" evidence="11">
    <location>
        <begin position="808"/>
        <end position="863"/>
    </location>
</feature>
<dbReference type="GO" id="GO:0016020">
    <property type="term" value="C:membrane"/>
    <property type="evidence" value="ECO:0007669"/>
    <property type="project" value="InterPro"/>
</dbReference>
<dbReference type="InterPro" id="IPR000014">
    <property type="entry name" value="PAS"/>
</dbReference>
<dbReference type="CDD" id="cd16917">
    <property type="entry name" value="HATPase_UhpB-NarQ-NarX-like"/>
    <property type="match status" value="1"/>
</dbReference>
<proteinExistence type="predicted"/>
<feature type="domain" description="CheB-type methylesterase" evidence="12">
    <location>
        <begin position="32"/>
        <end position="218"/>
    </location>
</feature>
<protein>
    <recommendedName>
        <fullName evidence="2">protein-glutamate O-methyltransferase</fullName>
        <ecNumber evidence="2">2.1.1.80</ecNumber>
    </recommendedName>
</protein>
<dbReference type="PROSITE" id="PS50113">
    <property type="entry name" value="PAC"/>
    <property type="match status" value="2"/>
</dbReference>
<keyword evidence="6" id="KW-0145">Chemotaxis</keyword>
<dbReference type="GO" id="GO:0000155">
    <property type="term" value="F:phosphorelay sensor kinase activity"/>
    <property type="evidence" value="ECO:0007669"/>
    <property type="project" value="InterPro"/>
</dbReference>
<gene>
    <name evidence="14" type="ORF">SAMN04487959_10186</name>
</gene>
<dbReference type="InterPro" id="IPR003594">
    <property type="entry name" value="HATPase_dom"/>
</dbReference>
<dbReference type="GO" id="GO:0008984">
    <property type="term" value="F:protein-glutamate methylesterase activity"/>
    <property type="evidence" value="ECO:0007669"/>
    <property type="project" value="InterPro"/>
</dbReference>
<dbReference type="PRINTS" id="PR00996">
    <property type="entry name" value="CHERMTFRASE"/>
</dbReference>
<keyword evidence="6" id="KW-0378">Hydrolase</keyword>
<dbReference type="PANTHER" id="PTHR24422">
    <property type="entry name" value="CHEMOTAXIS PROTEIN METHYLTRANSFERASE"/>
    <property type="match status" value="1"/>
</dbReference>
<dbReference type="Gene3D" id="1.20.5.1930">
    <property type="match status" value="1"/>
</dbReference>
<comment type="catalytic activity">
    <reaction evidence="1">
        <text>L-glutamyl-[protein] + S-adenosyl-L-methionine = [protein]-L-glutamate 5-O-methyl ester + S-adenosyl-L-homocysteine</text>
        <dbReference type="Rhea" id="RHEA:24452"/>
        <dbReference type="Rhea" id="RHEA-COMP:10208"/>
        <dbReference type="Rhea" id="RHEA-COMP:10311"/>
        <dbReference type="ChEBI" id="CHEBI:29973"/>
        <dbReference type="ChEBI" id="CHEBI:57856"/>
        <dbReference type="ChEBI" id="CHEBI:59789"/>
        <dbReference type="ChEBI" id="CHEBI:82795"/>
        <dbReference type="EC" id="2.1.1.80"/>
    </reaction>
</comment>
<feature type="domain" description="PAC" evidence="11">
    <location>
        <begin position="937"/>
        <end position="990"/>
    </location>
</feature>
<dbReference type="InterPro" id="IPR013655">
    <property type="entry name" value="PAS_fold_3"/>
</dbReference>
<dbReference type="InterPro" id="IPR029063">
    <property type="entry name" value="SAM-dependent_MTases_sf"/>
</dbReference>
<dbReference type="GO" id="GO:0006935">
    <property type="term" value="P:chemotaxis"/>
    <property type="evidence" value="ECO:0007669"/>
    <property type="project" value="UniProtKB-UniRule"/>
</dbReference>
<feature type="compositionally biased region" description="Polar residues" evidence="8">
    <location>
        <begin position="1"/>
        <end position="18"/>
    </location>
</feature>
<dbReference type="Gene3D" id="3.30.565.10">
    <property type="entry name" value="Histidine kinase-like ATPase, C-terminal domain"/>
    <property type="match status" value="1"/>
</dbReference>
<evidence type="ECO:0000313" key="14">
    <source>
        <dbReference type="EMBL" id="SFH17432.1"/>
    </source>
</evidence>
<dbReference type="InterPro" id="IPR022641">
    <property type="entry name" value="CheR_N"/>
</dbReference>
<dbReference type="SMART" id="SM00086">
    <property type="entry name" value="PAC"/>
    <property type="match status" value="2"/>
</dbReference>
<dbReference type="InterPro" id="IPR001610">
    <property type="entry name" value="PAC"/>
</dbReference>
<dbReference type="Proteomes" id="UP000199040">
    <property type="component" value="Unassembled WGS sequence"/>
</dbReference>
<feature type="domain" description="Histidine kinase" evidence="9">
    <location>
        <begin position="1131"/>
        <end position="1224"/>
    </location>
</feature>